<reference evidence="2 3" key="1">
    <citation type="journal article" date="2015" name="Int. J. Syst. Evol. Microbiol.">
        <title>Erwinia iniecta sp. nov., isolated from Russian wheat aphids (Diuraphis noxia).</title>
        <authorList>
            <person name="Campillo T."/>
            <person name="Luna E."/>
            <person name="Portier P."/>
            <person name="Fischer-Le Saux M."/>
            <person name="Lapitan N."/>
            <person name="Tisserat N.A."/>
            <person name="Leach J.E."/>
        </authorList>
    </citation>
    <scope>NUCLEOTIDE SEQUENCE [LARGE SCALE GENOMIC DNA]</scope>
    <source>
        <strain evidence="2 3">B149</strain>
    </source>
</reference>
<accession>A0A0L7THR7</accession>
<evidence type="ECO:0000256" key="1">
    <source>
        <dbReference type="SAM" id="Phobius"/>
    </source>
</evidence>
<dbReference type="EMBL" id="JRXF01000003">
    <property type="protein sequence ID" value="KOC94884.1"/>
    <property type="molecule type" value="Genomic_DNA"/>
</dbReference>
<evidence type="ECO:0000313" key="3">
    <source>
        <dbReference type="Proteomes" id="UP000036851"/>
    </source>
</evidence>
<organism evidence="2 3">
    <name type="scientific">Winslowiella iniecta</name>
    <dbReference type="NCBI Taxonomy" id="1560201"/>
    <lineage>
        <taxon>Bacteria</taxon>
        <taxon>Pseudomonadati</taxon>
        <taxon>Pseudomonadota</taxon>
        <taxon>Gammaproteobacteria</taxon>
        <taxon>Enterobacterales</taxon>
        <taxon>Erwiniaceae</taxon>
        <taxon>Winslowiella</taxon>
    </lineage>
</organism>
<feature type="non-terminal residue" evidence="2">
    <location>
        <position position="56"/>
    </location>
</feature>
<evidence type="ECO:0000313" key="2">
    <source>
        <dbReference type="EMBL" id="KOC94884.1"/>
    </source>
</evidence>
<comment type="caution">
    <text evidence="2">The sequence shown here is derived from an EMBL/GenBank/DDBJ whole genome shotgun (WGS) entry which is preliminary data.</text>
</comment>
<gene>
    <name evidence="2" type="ORF">NG43_03440</name>
</gene>
<dbReference type="PATRIC" id="fig|1560201.4.peg.762"/>
<sequence length="56" mass="6296">MERQRVKNHPEKPGVISIVLLGLVQILSWGGSFYIMAVLAAPVVRETGWSQQWVYG</sequence>
<protein>
    <submittedName>
        <fullName evidence="2">MFS transporter</fullName>
    </submittedName>
</protein>
<keyword evidence="1" id="KW-0472">Membrane</keyword>
<dbReference type="Proteomes" id="UP000036851">
    <property type="component" value="Unassembled WGS sequence"/>
</dbReference>
<keyword evidence="1" id="KW-0812">Transmembrane</keyword>
<feature type="transmembrane region" description="Helical" evidence="1">
    <location>
        <begin position="20"/>
        <end position="44"/>
    </location>
</feature>
<proteinExistence type="predicted"/>
<dbReference type="AlphaFoldDB" id="A0A0L7THR7"/>
<keyword evidence="1" id="KW-1133">Transmembrane helix</keyword>
<name>A0A0L7THR7_9GAMM</name>